<dbReference type="PANTHER" id="PTHR38046:SF1">
    <property type="entry name" value="CRYPTIC LOCI REGULATOR 2"/>
    <property type="match status" value="1"/>
</dbReference>
<dbReference type="Proteomes" id="UP000799771">
    <property type="component" value="Unassembled WGS sequence"/>
</dbReference>
<organism evidence="4 5">
    <name type="scientific">Dothidotthia symphoricarpi CBS 119687</name>
    <dbReference type="NCBI Taxonomy" id="1392245"/>
    <lineage>
        <taxon>Eukaryota</taxon>
        <taxon>Fungi</taxon>
        <taxon>Dikarya</taxon>
        <taxon>Ascomycota</taxon>
        <taxon>Pezizomycotina</taxon>
        <taxon>Dothideomycetes</taxon>
        <taxon>Pleosporomycetidae</taxon>
        <taxon>Pleosporales</taxon>
        <taxon>Dothidotthiaceae</taxon>
        <taxon>Dothidotthia</taxon>
    </lineage>
</organism>
<dbReference type="Pfam" id="PF10383">
    <property type="entry name" value="Clr2"/>
    <property type="match status" value="1"/>
</dbReference>
<evidence type="ECO:0008006" key="6">
    <source>
        <dbReference type="Google" id="ProtNLM"/>
    </source>
</evidence>
<dbReference type="EMBL" id="ML977506">
    <property type="protein sequence ID" value="KAF2129672.1"/>
    <property type="molecule type" value="Genomic_DNA"/>
</dbReference>
<dbReference type="Pfam" id="PF16761">
    <property type="entry name" value="Clr2_transil"/>
    <property type="match status" value="1"/>
</dbReference>
<dbReference type="InterPro" id="IPR018839">
    <property type="entry name" value="Tscrpt-silencing_Clr2_C"/>
</dbReference>
<dbReference type="GO" id="GO:0030466">
    <property type="term" value="P:silent mating-type cassette heterochromatin formation"/>
    <property type="evidence" value="ECO:0007669"/>
    <property type="project" value="TreeGrafter"/>
</dbReference>
<dbReference type="InterPro" id="IPR038986">
    <property type="entry name" value="Clr2"/>
</dbReference>
<dbReference type="InterPro" id="IPR031915">
    <property type="entry name" value="Clr2_N"/>
</dbReference>
<feature type="compositionally biased region" description="Pro residues" evidence="1">
    <location>
        <begin position="252"/>
        <end position="262"/>
    </location>
</feature>
<sequence length="671" mass="74739">MQHQPLTPFYPIFPVKSDGHDVVNQKGRVVRNGPTQEQLDRTPNEQGQCDFYRLIEKDDPKHTDWRKKLGGMLLREIGAKEHEGKNLRRETVQVQSEDDDMDSTNADCSDKWQQCILWDFPENYKLYEHIKTKADGQAKLVKNHSGGGHDRQDAYLYGYPKGPRKRYRSPADFFPHLLWLCTDETSDYQNCTCKMCSPVQLDAEKPAVAPPAVTAPSATLPPQHTVVGRNPVVQIPARRPSTAAPVQLPSAVKPPTPAPAPSAPQIRPPTTLQSTPLPQPRSAEQQVDHQYNKFLCRTGEVVWFYRPKTSAWGLGLVVRRWAVKDDKSYLVQPLSHPFDSPAQELVTSDQHLKPWLAWSAPSGTFAYLQQNPNLTYAQVDWRALLSGQFGQGIADVDASIMAAKAIDSTYTLAERLKTTSTNGMEERHYNAIYLGAEKIWRGEAVRLRIGSGTDLMVIADIIERLVPGLLGKQPSSQVYVLGDIYSFSTLPAPDPNNPPDPPQQNANIPSRMREDMAWRNRALIPMSRTAAYWRLISPLARLPIEEIKGRWYETSIVFQDSFTKAIKNNEGGNGIWMNSRGDATGVGKSRGVAKSDRVGAFGASVPKGCRLVEGLEGVVEQRQSQSQSAQGEMQGLEYAPAGGQESFDLDDFMHVESLEDGGMDFGQGFAF</sequence>
<evidence type="ECO:0000259" key="2">
    <source>
        <dbReference type="Pfam" id="PF10383"/>
    </source>
</evidence>
<evidence type="ECO:0000313" key="5">
    <source>
        <dbReference type="Proteomes" id="UP000799771"/>
    </source>
</evidence>
<reference evidence="4" key="1">
    <citation type="journal article" date="2020" name="Stud. Mycol.">
        <title>101 Dothideomycetes genomes: a test case for predicting lifestyles and emergence of pathogens.</title>
        <authorList>
            <person name="Haridas S."/>
            <person name="Albert R."/>
            <person name="Binder M."/>
            <person name="Bloem J."/>
            <person name="Labutti K."/>
            <person name="Salamov A."/>
            <person name="Andreopoulos B."/>
            <person name="Baker S."/>
            <person name="Barry K."/>
            <person name="Bills G."/>
            <person name="Bluhm B."/>
            <person name="Cannon C."/>
            <person name="Castanera R."/>
            <person name="Culley D."/>
            <person name="Daum C."/>
            <person name="Ezra D."/>
            <person name="Gonzalez J."/>
            <person name="Henrissat B."/>
            <person name="Kuo A."/>
            <person name="Liang C."/>
            <person name="Lipzen A."/>
            <person name="Lutzoni F."/>
            <person name="Magnuson J."/>
            <person name="Mondo S."/>
            <person name="Nolan M."/>
            <person name="Ohm R."/>
            <person name="Pangilinan J."/>
            <person name="Park H.-J."/>
            <person name="Ramirez L."/>
            <person name="Alfaro M."/>
            <person name="Sun H."/>
            <person name="Tritt A."/>
            <person name="Yoshinaga Y."/>
            <person name="Zwiers L.-H."/>
            <person name="Turgeon B."/>
            <person name="Goodwin S."/>
            <person name="Spatafora J."/>
            <person name="Crous P."/>
            <person name="Grigoriev I."/>
        </authorList>
    </citation>
    <scope>NUCLEOTIDE SEQUENCE</scope>
    <source>
        <strain evidence="4">CBS 119687</strain>
    </source>
</reference>
<proteinExistence type="predicted"/>
<evidence type="ECO:0000313" key="4">
    <source>
        <dbReference type="EMBL" id="KAF2129672.1"/>
    </source>
</evidence>
<dbReference type="PANTHER" id="PTHR38046">
    <property type="entry name" value="CRYPTIC LOCI REGULATOR 2"/>
    <property type="match status" value="1"/>
</dbReference>
<dbReference type="GO" id="GO:0031934">
    <property type="term" value="C:mating-type region heterochromatin"/>
    <property type="evidence" value="ECO:0007669"/>
    <property type="project" value="TreeGrafter"/>
</dbReference>
<dbReference type="GO" id="GO:0033553">
    <property type="term" value="C:rDNA heterochromatin"/>
    <property type="evidence" value="ECO:0007669"/>
    <property type="project" value="TreeGrafter"/>
</dbReference>
<evidence type="ECO:0000259" key="3">
    <source>
        <dbReference type="Pfam" id="PF16761"/>
    </source>
</evidence>
<dbReference type="RefSeq" id="XP_033524061.1">
    <property type="nucleotide sequence ID" value="XM_033670471.1"/>
</dbReference>
<feature type="domain" description="Cryptic loci regulator 2 C-terminal" evidence="2">
    <location>
        <begin position="428"/>
        <end position="553"/>
    </location>
</feature>
<gene>
    <name evidence="4" type="ORF">P153DRAFT_385884</name>
</gene>
<dbReference type="GeneID" id="54410903"/>
<dbReference type="GO" id="GO:0070824">
    <property type="term" value="C:SHREC complex"/>
    <property type="evidence" value="ECO:0007669"/>
    <property type="project" value="InterPro"/>
</dbReference>
<keyword evidence="5" id="KW-1185">Reference proteome</keyword>
<dbReference type="OrthoDB" id="2421327at2759"/>
<evidence type="ECO:0000256" key="1">
    <source>
        <dbReference type="SAM" id="MobiDB-lite"/>
    </source>
</evidence>
<dbReference type="AlphaFoldDB" id="A0A6A6ACP2"/>
<protein>
    <recommendedName>
        <fullName evidence="6">Cryptic loci regulator 2 N-terminal domain-containing protein</fullName>
    </recommendedName>
</protein>
<accession>A0A6A6ACP2</accession>
<feature type="region of interest" description="Disordered" evidence="1">
    <location>
        <begin position="239"/>
        <end position="284"/>
    </location>
</feature>
<feature type="region of interest" description="Disordered" evidence="1">
    <location>
        <begin position="85"/>
        <end position="105"/>
    </location>
</feature>
<feature type="domain" description="Cryptic loci regulator 2 N-terminal" evidence="3">
    <location>
        <begin position="116"/>
        <end position="196"/>
    </location>
</feature>
<name>A0A6A6ACP2_9PLEO</name>